<dbReference type="Gene3D" id="3.40.50.300">
    <property type="entry name" value="P-loop containing nucleotide triphosphate hydrolases"/>
    <property type="match status" value="1"/>
</dbReference>
<proteinExistence type="predicted"/>
<dbReference type="Proteomes" id="UP000240572">
    <property type="component" value="Unassembled WGS sequence"/>
</dbReference>
<reference evidence="2 3" key="1">
    <citation type="submission" date="2018-03" db="EMBL/GenBank/DDBJ databases">
        <title>Genomic Encyclopedia of Type Strains, Phase III (KMG-III): the genomes of soil and plant-associated and newly described type strains.</title>
        <authorList>
            <person name="Whitman W."/>
        </authorList>
    </citation>
    <scope>NUCLEOTIDE SEQUENCE [LARGE SCALE GENOMIC DNA]</scope>
    <source>
        <strain evidence="2 3">CGMCC 1.12700</strain>
    </source>
</reference>
<dbReference type="InterPro" id="IPR003593">
    <property type="entry name" value="AAA+_ATPase"/>
</dbReference>
<dbReference type="EMBL" id="PYGD01000002">
    <property type="protein sequence ID" value="PSK93190.1"/>
    <property type="molecule type" value="Genomic_DNA"/>
</dbReference>
<dbReference type="PANTHER" id="PTHR23077:SF198">
    <property type="entry name" value="ATP-DEPENDENT ZINC METALLOPROTEASE FTSH"/>
    <property type="match status" value="1"/>
</dbReference>
<dbReference type="SUPFAM" id="SSF52540">
    <property type="entry name" value="P-loop containing nucleoside triphosphate hydrolases"/>
    <property type="match status" value="1"/>
</dbReference>
<name>A0A2P8D7I6_9BACT</name>
<organism evidence="2 3">
    <name type="scientific">Taibaiella chishuiensis</name>
    <dbReference type="NCBI Taxonomy" id="1434707"/>
    <lineage>
        <taxon>Bacteria</taxon>
        <taxon>Pseudomonadati</taxon>
        <taxon>Bacteroidota</taxon>
        <taxon>Chitinophagia</taxon>
        <taxon>Chitinophagales</taxon>
        <taxon>Chitinophagaceae</taxon>
        <taxon>Taibaiella</taxon>
    </lineage>
</organism>
<dbReference type="RefSeq" id="WP_106522215.1">
    <property type="nucleotide sequence ID" value="NZ_PYGD01000002.1"/>
</dbReference>
<dbReference type="InterPro" id="IPR003959">
    <property type="entry name" value="ATPase_AAA_core"/>
</dbReference>
<gene>
    <name evidence="2" type="ORF">B0I18_102160</name>
</gene>
<dbReference type="InterPro" id="IPR027417">
    <property type="entry name" value="P-loop_NTPase"/>
</dbReference>
<evidence type="ECO:0000313" key="3">
    <source>
        <dbReference type="Proteomes" id="UP000240572"/>
    </source>
</evidence>
<accession>A0A2P8D7I6</accession>
<keyword evidence="3" id="KW-1185">Reference proteome</keyword>
<evidence type="ECO:0000313" key="2">
    <source>
        <dbReference type="EMBL" id="PSK93190.1"/>
    </source>
</evidence>
<protein>
    <submittedName>
        <fullName evidence="2">ATPase family protein associated with various cellular activities (AAA)</fullName>
    </submittedName>
</protein>
<dbReference type="PANTHER" id="PTHR23077">
    <property type="entry name" value="AAA-FAMILY ATPASE"/>
    <property type="match status" value="1"/>
</dbReference>
<dbReference type="InterPro" id="IPR050168">
    <property type="entry name" value="AAA_ATPase_domain"/>
</dbReference>
<sequence>MNIFDLIINDKEVVALDDVFLDEENQHTIQQLIKEYRYVDELSHYGLPVNNKVLLYGKSGCGKTTAAKAIAHSLGKSIHILNLSNIVCAKIGETSHNIKMVFDKAGREKSVLFLDEFDHIGKARDNDEKEVGEMKRLVTSLIQLIDYYPKNAILIGATNYPEIIDHALMRRFQLRIDFRMPPADMLDAYYDKLLAAFPAAIRDIGRIYDISFAEAKDYAFTEVKARLIAQLEAGTWVPEA</sequence>
<dbReference type="CDD" id="cd19481">
    <property type="entry name" value="RecA-like_protease"/>
    <property type="match status" value="1"/>
</dbReference>
<dbReference type="GO" id="GO:0005524">
    <property type="term" value="F:ATP binding"/>
    <property type="evidence" value="ECO:0007669"/>
    <property type="project" value="InterPro"/>
</dbReference>
<comment type="caution">
    <text evidence="2">The sequence shown here is derived from an EMBL/GenBank/DDBJ whole genome shotgun (WGS) entry which is preliminary data.</text>
</comment>
<dbReference type="Pfam" id="PF00004">
    <property type="entry name" value="AAA"/>
    <property type="match status" value="1"/>
</dbReference>
<feature type="domain" description="AAA+ ATPase" evidence="1">
    <location>
        <begin position="49"/>
        <end position="182"/>
    </location>
</feature>
<dbReference type="GO" id="GO:0016887">
    <property type="term" value="F:ATP hydrolysis activity"/>
    <property type="evidence" value="ECO:0007669"/>
    <property type="project" value="InterPro"/>
</dbReference>
<dbReference type="AlphaFoldDB" id="A0A2P8D7I6"/>
<evidence type="ECO:0000259" key="1">
    <source>
        <dbReference type="SMART" id="SM00382"/>
    </source>
</evidence>
<dbReference type="SMART" id="SM00382">
    <property type="entry name" value="AAA"/>
    <property type="match status" value="1"/>
</dbReference>
<dbReference type="OrthoDB" id="7438987at2"/>